<dbReference type="Proteomes" id="UP000298493">
    <property type="component" value="Unassembled WGS sequence"/>
</dbReference>
<accession>A0A4Z1PBZ6</accession>
<organism evidence="2 3">
    <name type="scientific">Venturia nashicola</name>
    <dbReference type="NCBI Taxonomy" id="86259"/>
    <lineage>
        <taxon>Eukaryota</taxon>
        <taxon>Fungi</taxon>
        <taxon>Dikarya</taxon>
        <taxon>Ascomycota</taxon>
        <taxon>Pezizomycotina</taxon>
        <taxon>Dothideomycetes</taxon>
        <taxon>Pleosporomycetidae</taxon>
        <taxon>Venturiales</taxon>
        <taxon>Venturiaceae</taxon>
        <taxon>Venturia</taxon>
    </lineage>
</organism>
<gene>
    <name evidence="2" type="ORF">E6O75_ATG07514</name>
</gene>
<sequence length="148" mass="16517">MKFTEIITLFLASGATAAKVWTQCVQSEGCKLPREIDLRIPPANTLLQPLCHCQVTNMRTPTFFLFLLTTLTPAFALPSEESHQLFKRQRVVATHCDPLPNYCHNIQVPCRHNTCGQARGCTNTPSCCKNGLDPDTKEQLVDVYCGHV</sequence>
<feature type="signal peptide" evidence="1">
    <location>
        <begin position="1"/>
        <end position="17"/>
    </location>
</feature>
<keyword evidence="1" id="KW-0732">Signal</keyword>
<evidence type="ECO:0000313" key="2">
    <source>
        <dbReference type="EMBL" id="TID20054.1"/>
    </source>
</evidence>
<evidence type="ECO:0000313" key="3">
    <source>
        <dbReference type="Proteomes" id="UP000298493"/>
    </source>
</evidence>
<evidence type="ECO:0000256" key="1">
    <source>
        <dbReference type="SAM" id="SignalP"/>
    </source>
</evidence>
<dbReference type="EMBL" id="SNSC02000011">
    <property type="protein sequence ID" value="TID20054.1"/>
    <property type="molecule type" value="Genomic_DNA"/>
</dbReference>
<feature type="chain" id="PRO_5021339142" evidence="1">
    <location>
        <begin position="18"/>
        <end position="148"/>
    </location>
</feature>
<protein>
    <submittedName>
        <fullName evidence="2">Uncharacterized protein</fullName>
    </submittedName>
</protein>
<comment type="caution">
    <text evidence="2">The sequence shown here is derived from an EMBL/GenBank/DDBJ whole genome shotgun (WGS) entry which is preliminary data.</text>
</comment>
<name>A0A4Z1PBZ6_9PEZI</name>
<proteinExistence type="predicted"/>
<reference evidence="2 3" key="1">
    <citation type="submission" date="2019-04" db="EMBL/GenBank/DDBJ databases">
        <title>High contiguity whole genome sequence and gene annotation resource for two Venturia nashicola isolates.</title>
        <authorList>
            <person name="Prokchorchik M."/>
            <person name="Won K."/>
            <person name="Lee Y."/>
            <person name="Choi E.D."/>
            <person name="Segonzac C."/>
            <person name="Sohn K.H."/>
        </authorList>
    </citation>
    <scope>NUCLEOTIDE SEQUENCE [LARGE SCALE GENOMIC DNA]</scope>
    <source>
        <strain evidence="2 3">PRI2</strain>
    </source>
</reference>
<dbReference type="AlphaFoldDB" id="A0A4Z1PBZ6"/>
<keyword evidence="3" id="KW-1185">Reference proteome</keyword>